<comment type="caution">
    <text evidence="1">The sequence shown here is derived from an EMBL/GenBank/DDBJ whole genome shotgun (WGS) entry which is preliminary data.</text>
</comment>
<dbReference type="OrthoDB" id="2279974at2759"/>
<dbReference type="EMBL" id="JAANIT010002956">
    <property type="protein sequence ID" value="KAG1535082.1"/>
    <property type="molecule type" value="Genomic_DNA"/>
</dbReference>
<dbReference type="Proteomes" id="UP000717996">
    <property type="component" value="Unassembled WGS sequence"/>
</dbReference>
<dbReference type="AlphaFoldDB" id="A0A9P6XZ47"/>
<dbReference type="SUPFAM" id="SSF46689">
    <property type="entry name" value="Homeodomain-like"/>
    <property type="match status" value="1"/>
</dbReference>
<dbReference type="InterPro" id="IPR009057">
    <property type="entry name" value="Homeodomain-like_sf"/>
</dbReference>
<organism evidence="1 2">
    <name type="scientific">Rhizopus oryzae</name>
    <name type="common">Mucormycosis agent</name>
    <name type="synonym">Rhizopus arrhizus var. delemar</name>
    <dbReference type="NCBI Taxonomy" id="64495"/>
    <lineage>
        <taxon>Eukaryota</taxon>
        <taxon>Fungi</taxon>
        <taxon>Fungi incertae sedis</taxon>
        <taxon>Mucoromycota</taxon>
        <taxon>Mucoromycotina</taxon>
        <taxon>Mucoromycetes</taxon>
        <taxon>Mucorales</taxon>
        <taxon>Mucorineae</taxon>
        <taxon>Rhizopodaceae</taxon>
        <taxon>Rhizopus</taxon>
    </lineage>
</organism>
<reference evidence="1" key="1">
    <citation type="journal article" date="2020" name="Microb. Genom.">
        <title>Genetic diversity of clinical and environmental Mucorales isolates obtained from an investigation of mucormycosis cases among solid organ transplant recipients.</title>
        <authorList>
            <person name="Nguyen M.H."/>
            <person name="Kaul D."/>
            <person name="Muto C."/>
            <person name="Cheng S.J."/>
            <person name="Richter R.A."/>
            <person name="Bruno V.M."/>
            <person name="Liu G."/>
            <person name="Beyhan S."/>
            <person name="Sundermann A.J."/>
            <person name="Mounaud S."/>
            <person name="Pasculle A.W."/>
            <person name="Nierman W.C."/>
            <person name="Driscoll E."/>
            <person name="Cumbie R."/>
            <person name="Clancy C.J."/>
            <person name="Dupont C.L."/>
        </authorList>
    </citation>
    <scope>NUCLEOTIDE SEQUENCE</scope>
    <source>
        <strain evidence="1">GL16</strain>
    </source>
</reference>
<proteinExistence type="predicted"/>
<protein>
    <submittedName>
        <fullName evidence="1">Uncharacterized protein</fullName>
    </submittedName>
</protein>
<evidence type="ECO:0000313" key="1">
    <source>
        <dbReference type="EMBL" id="KAG1535082.1"/>
    </source>
</evidence>
<evidence type="ECO:0000313" key="2">
    <source>
        <dbReference type="Proteomes" id="UP000717996"/>
    </source>
</evidence>
<name>A0A9P6XZ47_RHIOR</name>
<sequence length="83" mass="9751">MKFFKLLFERFLSAADAAKRLRILNGTAQKWVEQYTRDPNSIFEKQRKTGRPRILDEEHTKVIPECIDTSPSVALDELMKNLR</sequence>
<gene>
    <name evidence="1" type="ORF">G6F51_011730</name>
</gene>
<accession>A0A9P6XZ47</accession>